<organism evidence="2 3">
    <name type="scientific">Protopolystoma xenopodis</name>
    <dbReference type="NCBI Taxonomy" id="117903"/>
    <lineage>
        <taxon>Eukaryota</taxon>
        <taxon>Metazoa</taxon>
        <taxon>Spiralia</taxon>
        <taxon>Lophotrochozoa</taxon>
        <taxon>Platyhelminthes</taxon>
        <taxon>Monogenea</taxon>
        <taxon>Polyopisthocotylea</taxon>
        <taxon>Polystomatidea</taxon>
        <taxon>Polystomatidae</taxon>
        <taxon>Protopolystoma</taxon>
    </lineage>
</organism>
<name>A0A3S5CUL4_9PLAT</name>
<comment type="caution">
    <text evidence="2">The sequence shown here is derived from an EMBL/GenBank/DDBJ whole genome shotgun (WGS) entry which is preliminary data.</text>
</comment>
<sequence>MQKVPENSSQKYAGGVPEAAFWRQARLGCCPSRLSMRRIWASFRFSDSKSGASACGPVHIGGWSAIEHPEDEQKNVQNENKAEENGHGCRLKR</sequence>
<dbReference type="Proteomes" id="UP000784294">
    <property type="component" value="Unassembled WGS sequence"/>
</dbReference>
<dbReference type="EMBL" id="CAAALY010257962">
    <property type="protein sequence ID" value="VEL38448.1"/>
    <property type="molecule type" value="Genomic_DNA"/>
</dbReference>
<reference evidence="2" key="1">
    <citation type="submission" date="2018-11" db="EMBL/GenBank/DDBJ databases">
        <authorList>
            <consortium name="Pathogen Informatics"/>
        </authorList>
    </citation>
    <scope>NUCLEOTIDE SEQUENCE</scope>
</reference>
<evidence type="ECO:0000256" key="1">
    <source>
        <dbReference type="SAM" id="MobiDB-lite"/>
    </source>
</evidence>
<feature type="region of interest" description="Disordered" evidence="1">
    <location>
        <begin position="70"/>
        <end position="93"/>
    </location>
</feature>
<feature type="compositionally biased region" description="Basic and acidic residues" evidence="1">
    <location>
        <begin position="70"/>
        <end position="87"/>
    </location>
</feature>
<evidence type="ECO:0000313" key="2">
    <source>
        <dbReference type="EMBL" id="VEL38448.1"/>
    </source>
</evidence>
<keyword evidence="3" id="KW-1185">Reference proteome</keyword>
<gene>
    <name evidence="2" type="ORF">PXEA_LOCUS31888</name>
</gene>
<evidence type="ECO:0000313" key="3">
    <source>
        <dbReference type="Proteomes" id="UP000784294"/>
    </source>
</evidence>
<protein>
    <submittedName>
        <fullName evidence="2">Uncharacterized protein</fullName>
    </submittedName>
</protein>
<proteinExistence type="predicted"/>
<accession>A0A3S5CUL4</accession>
<dbReference type="AlphaFoldDB" id="A0A3S5CUL4"/>